<comment type="caution">
    <text evidence="4">The sequence shown here is derived from an EMBL/GenBank/DDBJ whole genome shotgun (WGS) entry which is preliminary data.</text>
</comment>
<dbReference type="SUPFAM" id="SSF46689">
    <property type="entry name" value="Homeodomain-like"/>
    <property type="match status" value="1"/>
</dbReference>
<gene>
    <name evidence="4" type="ORF">IQK56_08320</name>
</gene>
<evidence type="ECO:0000313" key="5">
    <source>
        <dbReference type="Proteomes" id="UP000613075"/>
    </source>
</evidence>
<keyword evidence="1 2" id="KW-0238">DNA-binding</keyword>
<feature type="DNA-binding region" description="H-T-H motif" evidence="2">
    <location>
        <begin position="45"/>
        <end position="64"/>
    </location>
</feature>
<dbReference type="RefSeq" id="WP_193901631.1">
    <property type="nucleotide sequence ID" value="NZ_JADDUM010000049.1"/>
</dbReference>
<evidence type="ECO:0000256" key="2">
    <source>
        <dbReference type="PROSITE-ProRule" id="PRU00335"/>
    </source>
</evidence>
<evidence type="ECO:0000256" key="1">
    <source>
        <dbReference type="ARBA" id="ARBA00023125"/>
    </source>
</evidence>
<name>A0ABR9SQR5_9PSED</name>
<organism evidence="4 5">
    <name type="scientific">Pseudomonas cyclaminis</name>
    <dbReference type="NCBI Taxonomy" id="2781239"/>
    <lineage>
        <taxon>Bacteria</taxon>
        <taxon>Pseudomonadati</taxon>
        <taxon>Pseudomonadota</taxon>
        <taxon>Gammaproteobacteria</taxon>
        <taxon>Pseudomonadales</taxon>
        <taxon>Pseudomonadaceae</taxon>
        <taxon>Pseudomonas</taxon>
    </lineage>
</organism>
<proteinExistence type="predicted"/>
<dbReference type="InterPro" id="IPR009057">
    <property type="entry name" value="Homeodomain-like_sf"/>
</dbReference>
<dbReference type="Pfam" id="PF00440">
    <property type="entry name" value="TetR_N"/>
    <property type="match status" value="1"/>
</dbReference>
<dbReference type="InterPro" id="IPR001647">
    <property type="entry name" value="HTH_TetR"/>
</dbReference>
<reference evidence="4 5" key="1">
    <citation type="submission" date="2020-10" db="EMBL/GenBank/DDBJ databases">
        <title>The draft genomes of Cyclamen pathogen Pseudomonas sp.</title>
        <authorList>
            <person name="Fujikawa T."/>
            <person name="Sawada H."/>
        </authorList>
    </citation>
    <scope>NUCLEOTIDE SEQUENCE [LARGE SCALE GENOMIC DNA]</scope>
    <source>
        <strain evidence="4 5">MAFF 301449</strain>
    </source>
</reference>
<accession>A0ABR9SQR5</accession>
<protein>
    <submittedName>
        <fullName evidence="4">TetR/AcrR family transcriptional regulator</fullName>
    </submittedName>
</protein>
<dbReference type="EMBL" id="JADDUM010000049">
    <property type="protein sequence ID" value="MBE8590934.1"/>
    <property type="molecule type" value="Genomic_DNA"/>
</dbReference>
<keyword evidence="5" id="KW-1185">Reference proteome</keyword>
<evidence type="ECO:0000313" key="4">
    <source>
        <dbReference type="EMBL" id="MBE8590934.1"/>
    </source>
</evidence>
<dbReference type="Proteomes" id="UP000613075">
    <property type="component" value="Unassembled WGS sequence"/>
</dbReference>
<dbReference type="Gene3D" id="1.10.357.10">
    <property type="entry name" value="Tetracycline Repressor, domain 2"/>
    <property type="match status" value="1"/>
</dbReference>
<feature type="domain" description="HTH tetR-type" evidence="3">
    <location>
        <begin position="22"/>
        <end position="82"/>
    </location>
</feature>
<dbReference type="PROSITE" id="PS50977">
    <property type="entry name" value="HTH_TETR_2"/>
    <property type="match status" value="1"/>
</dbReference>
<evidence type="ECO:0000259" key="3">
    <source>
        <dbReference type="PROSITE" id="PS50977"/>
    </source>
</evidence>
<sequence>MQAIEVAEKTDHRLKTAEKKRLVMRMKLLDAAMRVFAENPRAAPVIDDVIREAKVSRGTFYRYFDTLDQVLIALGQELNNQMTADILPIYEVLPLPWQRLVVGFRVYLLRAVLDRKWAGFVSRADTWSHHAIVATGMTQDMESGKQSGVFVYGRADATTDFLMGASALGIRTLMLGVEKPHEYTDTLVRMAISSVGYDRDQVEYAVAFSASYLQRWMAGKLGIARPVWALSVNSKEAKAFLAHIPSTPEG</sequence>